<dbReference type="PROSITE" id="PS50181">
    <property type="entry name" value="FBOX"/>
    <property type="match status" value="1"/>
</dbReference>
<evidence type="ECO:0000259" key="1">
    <source>
        <dbReference type="PROSITE" id="PS50181"/>
    </source>
</evidence>
<dbReference type="KEGG" id="foc:113204773"/>
<dbReference type="Gene3D" id="1.20.1280.50">
    <property type="match status" value="1"/>
</dbReference>
<evidence type="ECO:0000313" key="3">
    <source>
        <dbReference type="RefSeq" id="XP_026275857.1"/>
    </source>
</evidence>
<proteinExistence type="predicted"/>
<dbReference type="Pfam" id="PF12937">
    <property type="entry name" value="F-box-like"/>
    <property type="match status" value="1"/>
</dbReference>
<protein>
    <submittedName>
        <fullName evidence="3">Uncharacterized protein LOC113204773</fullName>
    </submittedName>
</protein>
<accession>A0A6J1S4C1</accession>
<gene>
    <name evidence="3" type="primary">LOC113204773</name>
</gene>
<dbReference type="RefSeq" id="XP_026275857.1">
    <property type="nucleotide sequence ID" value="XM_026420072.2"/>
</dbReference>
<dbReference type="InterPro" id="IPR036047">
    <property type="entry name" value="F-box-like_dom_sf"/>
</dbReference>
<organism evidence="2 3">
    <name type="scientific">Frankliniella occidentalis</name>
    <name type="common">Western flower thrips</name>
    <name type="synonym">Euthrips occidentalis</name>
    <dbReference type="NCBI Taxonomy" id="133901"/>
    <lineage>
        <taxon>Eukaryota</taxon>
        <taxon>Metazoa</taxon>
        <taxon>Ecdysozoa</taxon>
        <taxon>Arthropoda</taxon>
        <taxon>Hexapoda</taxon>
        <taxon>Insecta</taxon>
        <taxon>Pterygota</taxon>
        <taxon>Neoptera</taxon>
        <taxon>Paraneoptera</taxon>
        <taxon>Thysanoptera</taxon>
        <taxon>Terebrantia</taxon>
        <taxon>Thripoidea</taxon>
        <taxon>Thripidae</taxon>
        <taxon>Frankliniella</taxon>
    </lineage>
</organism>
<keyword evidence="2" id="KW-1185">Reference proteome</keyword>
<dbReference type="Gene3D" id="3.80.10.10">
    <property type="entry name" value="Ribonuclease Inhibitor"/>
    <property type="match status" value="1"/>
</dbReference>
<reference evidence="3" key="1">
    <citation type="submission" date="2025-08" db="UniProtKB">
        <authorList>
            <consortium name="RefSeq"/>
        </authorList>
    </citation>
    <scope>IDENTIFICATION</scope>
    <source>
        <tissue evidence="3">Whole organism</tissue>
    </source>
</reference>
<dbReference type="Proteomes" id="UP000504606">
    <property type="component" value="Unplaced"/>
</dbReference>
<dbReference type="SUPFAM" id="SSF81383">
    <property type="entry name" value="F-box domain"/>
    <property type="match status" value="1"/>
</dbReference>
<dbReference type="GeneID" id="113204773"/>
<feature type="domain" description="F-box" evidence="1">
    <location>
        <begin position="3"/>
        <end position="49"/>
    </location>
</feature>
<name>A0A6J1S4C1_FRAOC</name>
<dbReference type="InterPro" id="IPR001810">
    <property type="entry name" value="F-box_dom"/>
</dbReference>
<dbReference type="AlphaFoldDB" id="A0A6J1S4C1"/>
<evidence type="ECO:0000313" key="2">
    <source>
        <dbReference type="Proteomes" id="UP000504606"/>
    </source>
</evidence>
<dbReference type="SUPFAM" id="SSF52047">
    <property type="entry name" value="RNI-like"/>
    <property type="match status" value="1"/>
</dbReference>
<dbReference type="InterPro" id="IPR032675">
    <property type="entry name" value="LRR_dom_sf"/>
</dbReference>
<dbReference type="SMART" id="SM00256">
    <property type="entry name" value="FBOX"/>
    <property type="match status" value="1"/>
</dbReference>
<sequence length="494" mass="54934">MSLAEEQLLPDLVLLEVMQYLSVDDVFACRLVCKRLEALARHPNVWRHRRIDWDRDCPCAVLRLAPCLRAIVCRRHGDGYSPYYSNAAFETTKCAVTSLDIEVESAWNGKKSHPQLAHFTQVVRNQIALGRLQHVTVLSGRPGMYLRRQADPLRGVDAFWDALAQSSCLQSLRFLGCVPSATQPLQSGSSKSSLLLFKCRLTRKSESFVKAVLAAHTDTLEEVSLRGSLYVDDSAVSSSDTTELLARMPRLRRLKYDRLSPIDALAACNTLKDVSLFPAPGCSPLSLEQPQSNILKFLSEANQLRALSILFGPGDNIEELIEATLVSSALSLEHLSLRGYKAKEVHQVLIRALPRLPALRQLTLHPGDLEECDELLLAITPLSAPALRRLKLISDEDAYNSGYGCGHHWLHGDAVRATLVVNPLLHIHLWNPNACCSDFECDPCATLCHLEAGWNFPGRLVLFAHEPGKCPAPEDHTAGGRKWRSIHMPCNRLQ</sequence>